<keyword evidence="1" id="KW-0677">Repeat</keyword>
<comment type="caution">
    <text evidence="4">The sequence shown here is derived from an EMBL/GenBank/DDBJ whole genome shotgun (WGS) entry which is preliminary data.</text>
</comment>
<dbReference type="PROSITE" id="PS50005">
    <property type="entry name" value="TPR"/>
    <property type="match status" value="2"/>
</dbReference>
<evidence type="ECO:0000256" key="3">
    <source>
        <dbReference type="PROSITE-ProRule" id="PRU00339"/>
    </source>
</evidence>
<proteinExistence type="predicted"/>
<accession>A0ABD3NBD8</accession>
<name>A0ABD3NBD8_9STRA</name>
<dbReference type="AlphaFoldDB" id="A0ABD3NBD8"/>
<dbReference type="Proteomes" id="UP001530400">
    <property type="component" value="Unassembled WGS sequence"/>
</dbReference>
<dbReference type="Pfam" id="PF13432">
    <property type="entry name" value="TPR_16"/>
    <property type="match status" value="2"/>
</dbReference>
<dbReference type="PANTHER" id="PTHR16193">
    <property type="entry name" value="TETRATRICOPEPTIDE REPEAT PROTEIN 27"/>
    <property type="match status" value="1"/>
</dbReference>
<sequence>MLAMTPPAAQPSTDSDDEDVAFAYMDFDGVDFGKDEVPVKRSADEEEDAIICGANDCEETPSYKYTADIVESSEPVGKSNESHIGGVAPNLMDEVSKQKRSLASIFISDTTQCEMNDNDTTLREVEQELLLPNCNDKPLHDGTQASDVMSLFHQLKCGAYADMLRSSVAGKLLGKESEYNPGEFSLSGAPFMMENIKLRALGYCCNKDTSSKTIYEKCLELELIGIASLNLFLQLNYTGPSMDRGLKPEEGESQSHPLDGIHPHGMFEAMATIEDNNGGGAISTNLEPIVEDSTSSIAAELTSLHSLKEQTTSDAFHNTVLSELASDGEWPFQVCRVPYFLLLARAILSMLAEPMRPFRNWAEENASEVADSTGGGVSKLYDGFSAAANILLGASLWNARAIVAHRRLITVRRDDDDGSACPTLWKEADAMFQRCLKLFCHQTTLFSSDELRNMHVAGSVMLEWGLAQHHFRRAGRGKTSFNEALGFVKLEVEVTGAEGKRTKYQTKTTAQYLVRARPNATDNAAQERPREIADKSYIEKQMIKHDDVTDDALLLEKIKFEEEQDNEHHHLSILDQSILLALCLDVKNDNPMDGLTGEQMGGFLARVLNQHDDWMVYATALLERAWLECERTHGRERAILQIQALADQHSNRLTITQSTFKSVEEDSAPAQDRLRHLHGIVYPPRWDMMRDLAERYAKLGVVTSAAEIFEELELWDEVVECYRIAGKESKAEEVVRKRLAEIETPRMYAALGDLMKDPKYFERSLELSHGKFYDAHVALGKYYFDKGDLRIAMKHYLDALATKPLMPVVWFRVGTISMQLREWDTALRAFTEVVQQQPDEGDAWANVAAVYMYRRNPEKAYPALQESLKQNRNNWRVWVSKLYTCIDLKKYDEAIQACNELLGLKARRNESENVPMLEEKCIRAIIGGSIRNYEEARSAANEYLVDSSKRTLIRLRELLDKMQQTMKSEAWLYEVSAHLNSEMGLKEDILSDLMKEYRIMQSDNWESDLAKVTKMVALIKDIFQCHKEEGTRDGLSKCKLLINGVKKKIVSCTECSDGTSIEQLELLDAMVQELDQCIAATNANT</sequence>
<dbReference type="Gene3D" id="1.25.40.10">
    <property type="entry name" value="Tetratricopeptide repeat domain"/>
    <property type="match status" value="1"/>
</dbReference>
<dbReference type="InterPro" id="IPR019734">
    <property type="entry name" value="TPR_rpt"/>
</dbReference>
<dbReference type="EMBL" id="JALLPJ020001268">
    <property type="protein sequence ID" value="KAL3772331.1"/>
    <property type="molecule type" value="Genomic_DNA"/>
</dbReference>
<dbReference type="InterPro" id="IPR044244">
    <property type="entry name" value="TTC27/Emw1"/>
</dbReference>
<evidence type="ECO:0000256" key="1">
    <source>
        <dbReference type="ARBA" id="ARBA00022737"/>
    </source>
</evidence>
<gene>
    <name evidence="4" type="ORF">ACHAWO_005990</name>
</gene>
<keyword evidence="5" id="KW-1185">Reference proteome</keyword>
<dbReference type="InterPro" id="IPR011990">
    <property type="entry name" value="TPR-like_helical_dom_sf"/>
</dbReference>
<keyword evidence="2 3" id="KW-0802">TPR repeat</keyword>
<feature type="repeat" description="TPR" evidence="3">
    <location>
        <begin position="807"/>
        <end position="840"/>
    </location>
</feature>
<reference evidence="4 5" key="1">
    <citation type="submission" date="2024-10" db="EMBL/GenBank/DDBJ databases">
        <title>Updated reference genomes for cyclostephanoid diatoms.</title>
        <authorList>
            <person name="Roberts W.R."/>
            <person name="Alverson A.J."/>
        </authorList>
    </citation>
    <scope>NUCLEOTIDE SEQUENCE [LARGE SCALE GENOMIC DNA]</scope>
    <source>
        <strain evidence="4 5">AJA010-31</strain>
    </source>
</reference>
<feature type="repeat" description="TPR" evidence="3">
    <location>
        <begin position="773"/>
        <end position="806"/>
    </location>
</feature>
<evidence type="ECO:0000313" key="5">
    <source>
        <dbReference type="Proteomes" id="UP001530400"/>
    </source>
</evidence>
<dbReference type="PANTHER" id="PTHR16193:SF0">
    <property type="entry name" value="TETRATRICOPEPTIDE REPEAT PROTEIN 27"/>
    <property type="match status" value="1"/>
</dbReference>
<evidence type="ECO:0000313" key="4">
    <source>
        <dbReference type="EMBL" id="KAL3772331.1"/>
    </source>
</evidence>
<evidence type="ECO:0000256" key="2">
    <source>
        <dbReference type="ARBA" id="ARBA00022803"/>
    </source>
</evidence>
<protein>
    <submittedName>
        <fullName evidence="4">Uncharacterized protein</fullName>
    </submittedName>
</protein>
<dbReference type="SMART" id="SM00028">
    <property type="entry name" value="TPR"/>
    <property type="match status" value="4"/>
</dbReference>
<dbReference type="SUPFAM" id="SSF48452">
    <property type="entry name" value="TPR-like"/>
    <property type="match status" value="1"/>
</dbReference>
<organism evidence="4 5">
    <name type="scientific">Cyclotella atomus</name>
    <dbReference type="NCBI Taxonomy" id="382360"/>
    <lineage>
        <taxon>Eukaryota</taxon>
        <taxon>Sar</taxon>
        <taxon>Stramenopiles</taxon>
        <taxon>Ochrophyta</taxon>
        <taxon>Bacillariophyta</taxon>
        <taxon>Coscinodiscophyceae</taxon>
        <taxon>Thalassiosirophycidae</taxon>
        <taxon>Stephanodiscales</taxon>
        <taxon>Stephanodiscaceae</taxon>
        <taxon>Cyclotella</taxon>
    </lineage>
</organism>